<dbReference type="Gene3D" id="3.80.10.10">
    <property type="entry name" value="Ribonuclease Inhibitor"/>
    <property type="match status" value="1"/>
</dbReference>
<dbReference type="SUPFAM" id="SSF52047">
    <property type="entry name" value="RNI-like"/>
    <property type="match status" value="1"/>
</dbReference>
<reference evidence="2" key="1">
    <citation type="submission" date="2021-02" db="EMBL/GenBank/DDBJ databases">
        <authorList>
            <person name="Nowell W R."/>
        </authorList>
    </citation>
    <scope>NUCLEOTIDE SEQUENCE</scope>
</reference>
<dbReference type="Proteomes" id="UP000663829">
    <property type="component" value="Unassembled WGS sequence"/>
</dbReference>
<evidence type="ECO:0000313" key="5">
    <source>
        <dbReference type="Proteomes" id="UP000663829"/>
    </source>
</evidence>
<evidence type="ECO:0008006" key="6">
    <source>
        <dbReference type="Google" id="ProtNLM"/>
    </source>
</evidence>
<accession>A0A816BCT2</accession>
<dbReference type="EMBL" id="CAJOBA010063556">
    <property type="protein sequence ID" value="CAF4345856.1"/>
    <property type="molecule type" value="Genomic_DNA"/>
</dbReference>
<name>A0A816BCT2_9BILA</name>
<dbReference type="Proteomes" id="UP000681722">
    <property type="component" value="Unassembled WGS sequence"/>
</dbReference>
<proteinExistence type="predicted"/>
<dbReference type="EMBL" id="CAJNOQ010036858">
    <property type="protein sequence ID" value="CAF1606029.1"/>
    <property type="molecule type" value="Genomic_DNA"/>
</dbReference>
<gene>
    <name evidence="2" type="ORF">GPM918_LOCUS42759</name>
    <name evidence="1" type="ORF">OVA965_LOCUS39513</name>
    <name evidence="4" type="ORF">SRO942_LOCUS44078</name>
    <name evidence="3" type="ORF">TMI583_LOCUS40816</name>
</gene>
<dbReference type="EMBL" id="CAJNOK010041048">
    <property type="protein sequence ID" value="CAF1555270.1"/>
    <property type="molecule type" value="Genomic_DNA"/>
</dbReference>
<dbReference type="EMBL" id="CAJOBC010103439">
    <property type="protein sequence ID" value="CAF4485995.1"/>
    <property type="molecule type" value="Genomic_DNA"/>
</dbReference>
<keyword evidence="5" id="KW-1185">Reference proteome</keyword>
<organism evidence="2 5">
    <name type="scientific">Didymodactylos carnosus</name>
    <dbReference type="NCBI Taxonomy" id="1234261"/>
    <lineage>
        <taxon>Eukaryota</taxon>
        <taxon>Metazoa</taxon>
        <taxon>Spiralia</taxon>
        <taxon>Gnathifera</taxon>
        <taxon>Rotifera</taxon>
        <taxon>Eurotatoria</taxon>
        <taxon>Bdelloidea</taxon>
        <taxon>Philodinida</taxon>
        <taxon>Philodinidae</taxon>
        <taxon>Didymodactylos</taxon>
    </lineage>
</organism>
<evidence type="ECO:0000313" key="4">
    <source>
        <dbReference type="EMBL" id="CAF4485995.1"/>
    </source>
</evidence>
<dbReference type="Proteomes" id="UP000682733">
    <property type="component" value="Unassembled WGS sequence"/>
</dbReference>
<evidence type="ECO:0000313" key="3">
    <source>
        <dbReference type="EMBL" id="CAF4345856.1"/>
    </source>
</evidence>
<evidence type="ECO:0000313" key="2">
    <source>
        <dbReference type="EMBL" id="CAF1606029.1"/>
    </source>
</evidence>
<dbReference type="OrthoDB" id="10035380at2759"/>
<protein>
    <recommendedName>
        <fullName evidence="6">F-box domain-containing protein</fullName>
    </recommendedName>
</protein>
<dbReference type="Proteomes" id="UP000677228">
    <property type="component" value="Unassembled WGS sequence"/>
</dbReference>
<sequence length="335" mass="39841">MSSCFESMPNDLFMELFDYFDAYSIYQSFFGLNYRLNQIISHCQMYVDYHRITSSEKQKWFLENLIINRIRSLKLTNLNQIKFQYQLSSLQTLIFIAMNANDIKQILNSNLIPLQQLKFVSVNNCDGGKKDKDDVCKLLLSEHMLMLKECKLEFKYGTSFKYITPTPLLQIERLTINWCSLTNLIRLFPYLPNIKYLKVCIQRRDIAPFQSSSIVSLNNIKELHITIFDGTYERIIRLLKCCESSKLTRLKLYFFTNIYSMIDGKQWESILTQYVPYLITINLDVMFSKYNVLVTSINIDDLLLKYHWIDKHEKWRVRIVTNHRSNEIHLSIKTL</sequence>
<comment type="caution">
    <text evidence="2">The sequence shown here is derived from an EMBL/GenBank/DDBJ whole genome shotgun (WGS) entry which is preliminary data.</text>
</comment>
<dbReference type="AlphaFoldDB" id="A0A816BCT2"/>
<dbReference type="InterPro" id="IPR032675">
    <property type="entry name" value="LRR_dom_sf"/>
</dbReference>
<evidence type="ECO:0000313" key="1">
    <source>
        <dbReference type="EMBL" id="CAF1555270.1"/>
    </source>
</evidence>